<comment type="similarity">
    <text evidence="1 2">Belongs to the anti-sigma-factor antagonist family.</text>
</comment>
<dbReference type="GO" id="GO:0043856">
    <property type="term" value="F:anti-sigma factor antagonist activity"/>
    <property type="evidence" value="ECO:0007669"/>
    <property type="project" value="InterPro"/>
</dbReference>
<keyword evidence="5" id="KW-1185">Reference proteome</keyword>
<dbReference type="PANTHER" id="PTHR33495:SF2">
    <property type="entry name" value="ANTI-SIGMA FACTOR ANTAGONIST TM_1081-RELATED"/>
    <property type="match status" value="1"/>
</dbReference>
<accession>A0A919EXU6</accession>
<evidence type="ECO:0000313" key="4">
    <source>
        <dbReference type="EMBL" id="GHG57573.1"/>
    </source>
</evidence>
<name>A0A919EXU6_9ACTN</name>
<dbReference type="PROSITE" id="PS50801">
    <property type="entry name" value="STAS"/>
    <property type="match status" value="1"/>
</dbReference>
<evidence type="ECO:0000259" key="3">
    <source>
        <dbReference type="PROSITE" id="PS50801"/>
    </source>
</evidence>
<comment type="caution">
    <text evidence="4">The sequence shown here is derived from an EMBL/GenBank/DDBJ whole genome shotgun (WGS) entry which is preliminary data.</text>
</comment>
<dbReference type="Pfam" id="PF01740">
    <property type="entry name" value="STAS"/>
    <property type="match status" value="1"/>
</dbReference>
<sequence>MTDTLDMTVQYTGDRGAVVAVTGDVDLHTAPTLRERARAVVEEGAPHLVLDLARVGFVDSTGLSALINLLQAARAAGGSLRLAAVPDRLTRMVTTTGIDQLMPLHTTVAEALAARAGRNTGGLP</sequence>
<dbReference type="InterPro" id="IPR036513">
    <property type="entry name" value="STAS_dom_sf"/>
</dbReference>
<feature type="domain" description="STAS" evidence="3">
    <location>
        <begin position="18"/>
        <end position="115"/>
    </location>
</feature>
<dbReference type="CDD" id="cd07043">
    <property type="entry name" value="STAS_anti-anti-sigma_factors"/>
    <property type="match status" value="1"/>
</dbReference>
<dbReference type="NCBIfam" id="TIGR00377">
    <property type="entry name" value="ant_ant_sig"/>
    <property type="match status" value="1"/>
</dbReference>
<dbReference type="PANTHER" id="PTHR33495">
    <property type="entry name" value="ANTI-SIGMA FACTOR ANTAGONIST TM_1081-RELATED-RELATED"/>
    <property type="match status" value="1"/>
</dbReference>
<dbReference type="EMBL" id="BNBF01000013">
    <property type="protein sequence ID" value="GHG57573.1"/>
    <property type="molecule type" value="Genomic_DNA"/>
</dbReference>
<dbReference type="Proteomes" id="UP000619355">
    <property type="component" value="Unassembled WGS sequence"/>
</dbReference>
<evidence type="ECO:0000313" key="5">
    <source>
        <dbReference type="Proteomes" id="UP000619355"/>
    </source>
</evidence>
<organism evidence="4 5">
    <name type="scientific">Streptomyces capoamus</name>
    <dbReference type="NCBI Taxonomy" id="68183"/>
    <lineage>
        <taxon>Bacteria</taxon>
        <taxon>Bacillati</taxon>
        <taxon>Actinomycetota</taxon>
        <taxon>Actinomycetes</taxon>
        <taxon>Kitasatosporales</taxon>
        <taxon>Streptomycetaceae</taxon>
        <taxon>Streptomyces</taxon>
    </lineage>
</organism>
<evidence type="ECO:0000256" key="1">
    <source>
        <dbReference type="ARBA" id="ARBA00009013"/>
    </source>
</evidence>
<reference evidence="5" key="1">
    <citation type="journal article" date="2019" name="Int. J. Syst. Evol. Microbiol.">
        <title>The Global Catalogue of Microorganisms (GCM) 10K type strain sequencing project: providing services to taxonomists for standard genome sequencing and annotation.</title>
        <authorList>
            <consortium name="The Broad Institute Genomics Platform"/>
            <consortium name="The Broad Institute Genome Sequencing Center for Infectious Disease"/>
            <person name="Wu L."/>
            <person name="Ma J."/>
        </authorList>
    </citation>
    <scope>NUCLEOTIDE SEQUENCE [LARGE SCALE GENOMIC DNA]</scope>
    <source>
        <strain evidence="5">JCM 4253</strain>
    </source>
</reference>
<dbReference type="SUPFAM" id="SSF52091">
    <property type="entry name" value="SpoIIaa-like"/>
    <property type="match status" value="1"/>
</dbReference>
<protein>
    <recommendedName>
        <fullName evidence="2">Anti-sigma factor antagonist</fullName>
    </recommendedName>
</protein>
<gene>
    <name evidence="4" type="primary">rsbV</name>
    <name evidence="4" type="ORF">GCM10018980_44280</name>
</gene>
<evidence type="ECO:0000256" key="2">
    <source>
        <dbReference type="RuleBase" id="RU003749"/>
    </source>
</evidence>
<dbReference type="AlphaFoldDB" id="A0A919EXU6"/>
<dbReference type="Gene3D" id="3.30.750.24">
    <property type="entry name" value="STAS domain"/>
    <property type="match status" value="1"/>
</dbReference>
<proteinExistence type="inferred from homology"/>
<dbReference type="InterPro" id="IPR002645">
    <property type="entry name" value="STAS_dom"/>
</dbReference>
<dbReference type="InterPro" id="IPR003658">
    <property type="entry name" value="Anti-sigma_ant"/>
</dbReference>